<proteinExistence type="predicted"/>
<evidence type="ECO:0000313" key="3">
    <source>
        <dbReference type="EMBL" id="MCB6183894.1"/>
    </source>
</evidence>
<accession>A0ABS8D6R2</accession>
<dbReference type="RefSeq" id="WP_227180676.1">
    <property type="nucleotide sequence ID" value="NZ_JAJBZT010000005.1"/>
</dbReference>
<name>A0ABS8D6R2_9NEIS</name>
<evidence type="ECO:0000313" key="4">
    <source>
        <dbReference type="Proteomes" id="UP001165395"/>
    </source>
</evidence>
<evidence type="ECO:0000256" key="1">
    <source>
        <dbReference type="SAM" id="MobiDB-lite"/>
    </source>
</evidence>
<feature type="region of interest" description="Disordered" evidence="1">
    <location>
        <begin position="50"/>
        <end position="78"/>
    </location>
</feature>
<keyword evidence="4" id="KW-1185">Reference proteome</keyword>
<gene>
    <name evidence="3" type="ORF">LIN78_10095</name>
</gene>
<dbReference type="InterPro" id="IPR036680">
    <property type="entry name" value="SPOR-like_sf"/>
</dbReference>
<sequence length="239" mass="26207">MKKLFVFALLANLGLFGWYQFGRKPEAKNPTSTELHASQVRVIAESEIPASKEEPASVEVPASAPIEQPASAPTPTSPVVAETASKEVACFTLTNLNDPDWNAFRQNLRTAKITPLRPVAVETASKYWVYIPPQGSAELAQKKADQLKAFEVTDYFIIQDGSKWQNAISLGIFSSKEAAEKQLTSLQAQGVKSAIVRPREPISRVWSMNFRKLDEAKSTQLRTLAKSLAGASLSKVNCE</sequence>
<dbReference type="Pfam" id="PF05036">
    <property type="entry name" value="SPOR"/>
    <property type="match status" value="1"/>
</dbReference>
<evidence type="ECO:0000259" key="2">
    <source>
        <dbReference type="PROSITE" id="PS51724"/>
    </source>
</evidence>
<protein>
    <submittedName>
        <fullName evidence="3">SPOR domain-containing protein</fullName>
    </submittedName>
</protein>
<feature type="domain" description="SPOR" evidence="2">
    <location>
        <begin position="121"/>
        <end position="199"/>
    </location>
</feature>
<dbReference type="Proteomes" id="UP001165395">
    <property type="component" value="Unassembled WGS sequence"/>
</dbReference>
<dbReference type="PROSITE" id="PS51724">
    <property type="entry name" value="SPOR"/>
    <property type="match status" value="1"/>
</dbReference>
<dbReference type="Gene3D" id="3.30.70.1070">
    <property type="entry name" value="Sporulation related repeat"/>
    <property type="match status" value="1"/>
</dbReference>
<organism evidence="3 4">
    <name type="scientific">Leeia speluncae</name>
    <dbReference type="NCBI Taxonomy" id="2884804"/>
    <lineage>
        <taxon>Bacteria</taxon>
        <taxon>Pseudomonadati</taxon>
        <taxon>Pseudomonadota</taxon>
        <taxon>Betaproteobacteria</taxon>
        <taxon>Neisseriales</taxon>
        <taxon>Leeiaceae</taxon>
        <taxon>Leeia</taxon>
    </lineage>
</organism>
<reference evidence="3" key="1">
    <citation type="submission" date="2021-10" db="EMBL/GenBank/DDBJ databases">
        <title>The complete genome sequence of Leeia sp. TBRC 13508.</title>
        <authorList>
            <person name="Charoenyingcharoen P."/>
            <person name="Yukphan P."/>
        </authorList>
    </citation>
    <scope>NUCLEOTIDE SEQUENCE</scope>
    <source>
        <strain evidence="3">TBRC 13508</strain>
    </source>
</reference>
<comment type="caution">
    <text evidence="3">The sequence shown here is derived from an EMBL/GenBank/DDBJ whole genome shotgun (WGS) entry which is preliminary data.</text>
</comment>
<dbReference type="InterPro" id="IPR007730">
    <property type="entry name" value="SPOR-like_dom"/>
</dbReference>
<dbReference type="EMBL" id="JAJBZT010000005">
    <property type="protein sequence ID" value="MCB6183894.1"/>
    <property type="molecule type" value="Genomic_DNA"/>
</dbReference>